<reference evidence="4" key="1">
    <citation type="submission" date="2016-01" db="EMBL/GenBank/DDBJ databases">
        <authorList>
            <person name="Regsiter A."/>
            <person name="william w."/>
        </authorList>
    </citation>
    <scope>NUCLEOTIDE SEQUENCE</scope>
    <source>
        <strain evidence="4">NCPPB 1641</strain>
    </source>
</reference>
<dbReference type="GO" id="GO:0015888">
    <property type="term" value="P:thiamine transport"/>
    <property type="evidence" value="ECO:0007669"/>
    <property type="project" value="TreeGrafter"/>
</dbReference>
<dbReference type="InterPro" id="IPR006059">
    <property type="entry name" value="SBP"/>
</dbReference>
<dbReference type="GO" id="GO:0030288">
    <property type="term" value="C:outer membrane-bounded periplasmic space"/>
    <property type="evidence" value="ECO:0007669"/>
    <property type="project" value="TreeGrafter"/>
</dbReference>
<dbReference type="EMBL" id="FCNP01000049">
    <property type="protein sequence ID" value="CVI63743.1"/>
    <property type="molecule type" value="Genomic_DNA"/>
</dbReference>
<dbReference type="AlphaFoldDB" id="A0A1S7UA18"/>
<evidence type="ECO:0000313" key="5">
    <source>
        <dbReference type="Proteomes" id="UP000192140"/>
    </source>
</evidence>
<dbReference type="PRINTS" id="PR00909">
    <property type="entry name" value="SPERMDNBNDNG"/>
</dbReference>
<dbReference type="SUPFAM" id="SSF53850">
    <property type="entry name" value="Periplasmic binding protein-like II"/>
    <property type="match status" value="1"/>
</dbReference>
<dbReference type="PANTHER" id="PTHR30006">
    <property type="entry name" value="THIAMINE-BINDING PERIPLASMIC PROTEIN-RELATED"/>
    <property type="match status" value="1"/>
</dbReference>
<keyword evidence="5" id="KW-1185">Reference proteome</keyword>
<feature type="chain" id="PRO_5013181902" evidence="3">
    <location>
        <begin position="25"/>
        <end position="347"/>
    </location>
</feature>
<proteinExistence type="predicted"/>
<evidence type="ECO:0000256" key="1">
    <source>
        <dbReference type="ARBA" id="ARBA00022729"/>
    </source>
</evidence>
<keyword evidence="1 3" id="KW-0732">Signal</keyword>
<evidence type="ECO:0000256" key="3">
    <source>
        <dbReference type="SAM" id="SignalP"/>
    </source>
</evidence>
<dbReference type="InterPro" id="IPR001188">
    <property type="entry name" value="Sperm_putr-bd"/>
</dbReference>
<evidence type="ECO:0000256" key="2">
    <source>
        <dbReference type="ARBA" id="ARBA00022764"/>
    </source>
</evidence>
<gene>
    <name evidence="4" type="ORF">AGR7A_pAt20354</name>
</gene>
<protein>
    <submittedName>
        <fullName evidence="4">Spermidine/putrescine-binding periplasmic protein</fullName>
    </submittedName>
</protein>
<name>A0A1S7UA18_9HYPH</name>
<dbReference type="GO" id="GO:0030976">
    <property type="term" value="F:thiamine pyrophosphate binding"/>
    <property type="evidence" value="ECO:0007669"/>
    <property type="project" value="TreeGrafter"/>
</dbReference>
<organism evidence="4 5">
    <name type="scientific">Agrobacterium deltaense NCPPB 1641</name>
    <dbReference type="NCBI Taxonomy" id="1183425"/>
    <lineage>
        <taxon>Bacteria</taxon>
        <taxon>Pseudomonadati</taxon>
        <taxon>Pseudomonadota</taxon>
        <taxon>Alphaproteobacteria</taxon>
        <taxon>Hyphomicrobiales</taxon>
        <taxon>Rhizobiaceae</taxon>
        <taxon>Rhizobium/Agrobacterium group</taxon>
        <taxon>Agrobacterium</taxon>
    </lineage>
</organism>
<dbReference type="CDD" id="cd13589">
    <property type="entry name" value="PBP2_polyamine_RpCGA009"/>
    <property type="match status" value="1"/>
</dbReference>
<dbReference type="GO" id="GO:0030975">
    <property type="term" value="F:thiamine binding"/>
    <property type="evidence" value="ECO:0007669"/>
    <property type="project" value="TreeGrafter"/>
</dbReference>
<evidence type="ECO:0000313" key="4">
    <source>
        <dbReference type="EMBL" id="CVI63743.1"/>
    </source>
</evidence>
<dbReference type="Proteomes" id="UP000192140">
    <property type="component" value="Unassembled WGS sequence"/>
</dbReference>
<dbReference type="PANTHER" id="PTHR30006:SF2">
    <property type="entry name" value="ABC TRANSPORTER SUBSTRATE-BINDING PROTEIN"/>
    <property type="match status" value="1"/>
</dbReference>
<accession>A0A1S7UA18</accession>
<dbReference type="GO" id="GO:0015846">
    <property type="term" value="P:polyamine transport"/>
    <property type="evidence" value="ECO:0007669"/>
    <property type="project" value="InterPro"/>
</dbReference>
<feature type="signal peptide" evidence="3">
    <location>
        <begin position="1"/>
        <end position="24"/>
    </location>
</feature>
<dbReference type="RefSeq" id="WP_080855261.1">
    <property type="nucleotide sequence ID" value="NZ_LT009777.1"/>
</dbReference>
<dbReference type="GO" id="GO:0019808">
    <property type="term" value="F:polyamine binding"/>
    <property type="evidence" value="ECO:0007669"/>
    <property type="project" value="InterPro"/>
</dbReference>
<keyword evidence="2" id="KW-0574">Periplasm</keyword>
<comment type="caution">
    <text evidence="4">The sequence shown here is derived from an EMBL/GenBank/DDBJ whole genome shotgun (WGS) entry which is preliminary data.</text>
</comment>
<dbReference type="Pfam" id="PF13416">
    <property type="entry name" value="SBP_bac_8"/>
    <property type="match status" value="1"/>
</dbReference>
<sequence>MKVAKYKPYLVGLFIGMSSTAVMSQDLIVNGQGGPYEDLIQEAIIKPFMAETGLKVLYDPVGSASQDYAKIKASRGNPGWDVNVMTAAQSLDGCKDGLLERITPEKVPNLASIDPGVRELTGECGAVHELQYVALLYRTDKLNPAPTSWNVLADPKLEGKIVLPVFSNAMAAQMLQVFSAAAGNDPNDVDPGFKKMVELAPHALAFGETSALMDPYIRQGEAWAMPFYSGRSALMKAEGVPVDFIIPKEGTVPLVATLNVPANAEHKEAAYKFINYWLSKTGQENWAQAYQVGTARADVELPAEFRKNQITTREDIQKLILPNMAVMATRIPQWGDRWEREVVPAAR</sequence>
<dbReference type="Gene3D" id="3.40.190.10">
    <property type="entry name" value="Periplasmic binding protein-like II"/>
    <property type="match status" value="2"/>
</dbReference>